<gene>
    <name evidence="1" type="ORF">QO001_000227</name>
</gene>
<protein>
    <submittedName>
        <fullName evidence="1">Uncharacterized protein</fullName>
    </submittedName>
</protein>
<organism evidence="1 2">
    <name type="scientific">Methylobacterium brachiatum</name>
    <dbReference type="NCBI Taxonomy" id="269660"/>
    <lineage>
        <taxon>Bacteria</taxon>
        <taxon>Pseudomonadati</taxon>
        <taxon>Pseudomonadota</taxon>
        <taxon>Alphaproteobacteria</taxon>
        <taxon>Hyphomicrobiales</taxon>
        <taxon>Methylobacteriaceae</taxon>
        <taxon>Methylobacterium</taxon>
    </lineage>
</organism>
<evidence type="ECO:0000313" key="2">
    <source>
        <dbReference type="Proteomes" id="UP001223420"/>
    </source>
</evidence>
<comment type="caution">
    <text evidence="1">The sequence shown here is derived from an EMBL/GenBank/DDBJ whole genome shotgun (WGS) entry which is preliminary data.</text>
</comment>
<proteinExistence type="predicted"/>
<sequence>MSTLPPSAALALAARLLEAEGFAIVARNERGDSFYLARQGERATLRLSNHARRPRQRRTHPEVATSLVIREARSAAQIESLIAAAKRNYVLAIAARHAVLTDEVPAEDSPAR</sequence>
<dbReference type="Proteomes" id="UP001223420">
    <property type="component" value="Unassembled WGS sequence"/>
</dbReference>
<dbReference type="RefSeq" id="WP_230365072.1">
    <property type="nucleotide sequence ID" value="NZ_JAJALK010000001.1"/>
</dbReference>
<name>A0AAJ1WS61_9HYPH</name>
<dbReference type="AlphaFoldDB" id="A0AAJ1WS61"/>
<evidence type="ECO:0000313" key="1">
    <source>
        <dbReference type="EMBL" id="MDQ0541319.1"/>
    </source>
</evidence>
<reference evidence="1" key="1">
    <citation type="submission" date="2023-07" db="EMBL/GenBank/DDBJ databases">
        <title>Genomic Encyclopedia of Type Strains, Phase IV (KMG-IV): sequencing the most valuable type-strain genomes for metagenomic binning, comparative biology and taxonomic classification.</title>
        <authorList>
            <person name="Goeker M."/>
        </authorList>
    </citation>
    <scope>NUCLEOTIDE SEQUENCE</scope>
    <source>
        <strain evidence="1">DSM 19569</strain>
    </source>
</reference>
<dbReference type="EMBL" id="JAUSWL010000001">
    <property type="protein sequence ID" value="MDQ0541319.1"/>
    <property type="molecule type" value="Genomic_DNA"/>
</dbReference>
<accession>A0AAJ1WS61</accession>